<dbReference type="InterPro" id="IPR043159">
    <property type="entry name" value="Lectin_gal-bd_sf"/>
</dbReference>
<evidence type="ECO:0000313" key="24">
    <source>
        <dbReference type="Proteomes" id="UP001652583"/>
    </source>
</evidence>
<dbReference type="InterPro" id="IPR000922">
    <property type="entry name" value="Lectin_gal-bd_dom"/>
</dbReference>
<dbReference type="PRINTS" id="PR00249">
    <property type="entry name" value="GPCRSECRETIN"/>
</dbReference>
<feature type="region of interest" description="Disordered" evidence="16">
    <location>
        <begin position="1152"/>
        <end position="1176"/>
    </location>
</feature>
<dbReference type="Pfam" id="PF02191">
    <property type="entry name" value="OLF"/>
    <property type="match status" value="1"/>
</dbReference>
<reference evidence="25" key="1">
    <citation type="submission" date="2025-08" db="UniProtKB">
        <authorList>
            <consortium name="RefSeq"/>
        </authorList>
    </citation>
    <scope>IDENTIFICATION</scope>
    <source>
        <tissue evidence="25">Blood</tissue>
    </source>
</reference>
<dbReference type="Gene3D" id="2.60.120.740">
    <property type="match status" value="1"/>
</dbReference>
<keyword evidence="4 17" id="KW-0812">Transmembrane</keyword>
<keyword evidence="3" id="KW-0597">Phosphoprotein</keyword>
<keyword evidence="13" id="KW-0807">Transducer</keyword>
<accession>A0ABM3PNN0</accession>
<dbReference type="InterPro" id="IPR057244">
    <property type="entry name" value="GAIN_B"/>
</dbReference>
<evidence type="ECO:0000256" key="13">
    <source>
        <dbReference type="ARBA" id="ARBA00023224"/>
    </source>
</evidence>
<evidence type="ECO:0000256" key="5">
    <source>
        <dbReference type="ARBA" id="ARBA00022729"/>
    </source>
</evidence>
<dbReference type="InterPro" id="IPR036445">
    <property type="entry name" value="GPCR_2_extracell_dom_sf"/>
</dbReference>
<dbReference type="CDD" id="cd22846">
    <property type="entry name" value="Gal_Rha_Lectin_LPHN3"/>
    <property type="match status" value="1"/>
</dbReference>
<evidence type="ECO:0000259" key="23">
    <source>
        <dbReference type="PROSITE" id="PS51132"/>
    </source>
</evidence>
<keyword evidence="5 18" id="KW-0732">Signal</keyword>
<evidence type="ECO:0000256" key="18">
    <source>
        <dbReference type="SAM" id="SignalP"/>
    </source>
</evidence>
<feature type="domain" description="G-protein coupled receptors family 2 profile 1" evidence="20">
    <location>
        <begin position="493"/>
        <end position="549"/>
    </location>
</feature>
<keyword evidence="8" id="KW-0297">G-protein coupled receptor</keyword>
<evidence type="ECO:0000313" key="25">
    <source>
        <dbReference type="RefSeq" id="XP_053073285.1"/>
    </source>
</evidence>
<feature type="domain" description="Olfactomedin-like" evidence="23">
    <location>
        <begin position="129"/>
        <end position="388"/>
    </location>
</feature>
<dbReference type="PROSITE" id="PS50261">
    <property type="entry name" value="G_PROTEIN_RECEP_F2_4"/>
    <property type="match status" value="1"/>
</dbReference>
<dbReference type="Pfam" id="PF02354">
    <property type="entry name" value="Latrophilin"/>
    <property type="match status" value="1"/>
</dbReference>
<comment type="subcellular location">
    <subcellularLocation>
        <location evidence="1">Cell membrane</location>
        <topology evidence="1">Multi-pass membrane protein</topology>
    </subcellularLocation>
    <subcellularLocation>
        <location evidence="14">Synaptic cell membrane</location>
    </subcellularLocation>
</comment>
<dbReference type="InterPro" id="IPR001879">
    <property type="entry name" value="GPCR_2_extracellular_dom"/>
</dbReference>
<dbReference type="PROSITE" id="PS50221">
    <property type="entry name" value="GAIN_B"/>
    <property type="match status" value="1"/>
</dbReference>
<dbReference type="Gene3D" id="4.10.1240.10">
    <property type="entry name" value="GPCR, family 2, extracellular hormone receptor domain"/>
    <property type="match status" value="1"/>
</dbReference>
<evidence type="ECO:0000256" key="11">
    <source>
        <dbReference type="ARBA" id="ARBA00023170"/>
    </source>
</evidence>
<dbReference type="PROSITE" id="PS50228">
    <property type="entry name" value="SUEL_LECTIN"/>
    <property type="match status" value="1"/>
</dbReference>
<feature type="domain" description="G-protein coupled receptors family 2 profile 2" evidence="22">
    <location>
        <begin position="872"/>
        <end position="1133"/>
    </location>
</feature>
<feature type="disulfide bond" evidence="15">
    <location>
        <begin position="130"/>
        <end position="312"/>
    </location>
</feature>
<evidence type="ECO:0000256" key="17">
    <source>
        <dbReference type="SAM" id="Phobius"/>
    </source>
</evidence>
<dbReference type="Pfam" id="PF02140">
    <property type="entry name" value="SUEL_Lectin"/>
    <property type="match status" value="1"/>
</dbReference>
<dbReference type="PANTHER" id="PTHR12011">
    <property type="entry name" value="ADHESION G-PROTEIN COUPLED RECEPTOR"/>
    <property type="match status" value="1"/>
</dbReference>
<keyword evidence="6 17" id="KW-1133">Transmembrane helix</keyword>
<dbReference type="InterPro" id="IPR000832">
    <property type="entry name" value="GPCR_2_secretin-like"/>
</dbReference>
<dbReference type="RefSeq" id="XP_053073285.1">
    <property type="nucleotide sequence ID" value="XM_053217310.1"/>
</dbReference>
<evidence type="ECO:0000256" key="2">
    <source>
        <dbReference type="ARBA" id="ARBA00022475"/>
    </source>
</evidence>
<dbReference type="Proteomes" id="UP001652583">
    <property type="component" value="Chromosome B1"/>
</dbReference>
<dbReference type="GeneID" id="106980235"/>
<evidence type="ECO:0000256" key="15">
    <source>
        <dbReference type="PROSITE-ProRule" id="PRU00446"/>
    </source>
</evidence>
<sequence>MWPSQLLVFMMLIAPIIQAFSRAPIPMAVVRRELSCESYPIELRCPGTDVIMIESANYGRTDDKICDSDPAQMENIRCYLPDAYKIMSQRCNNRTQCAVVAGPDVFPDPCPGTYKYLEVQYECVPYIFLCPGLLKGVYQSEHLFESDHQSGAWCKDPLQASDKIYYMPWTPYRTDTLTEYSSKDDFIAGRPTTTYKLPHRVDGTGFVVYDGALFFNKERTRNIVKFDLRTRIKSGEAIIANANYHDTSPYRWGGKSDIDLAVDENGLWVIYATEQNNGKIVISQLNPYTLRIEGTWDTAYDKRSASNAFMICGILYVVKSVYEDDDNEATGNKIDYIYNTDQSKDSLVDVPFPNSYQYIAAVDYNPRDNLLYVWNNYHVVKYSLDFGPLDSRSGQAHHGQVSYISPPIHLDSELERPPVREISTTGPLGMGSTTTSTTLRTTTWSPGRSTTPSVSGRRNRSTSTPSPVVEVLDDITTHLPSAASQIPALEESCEAVEAREIMWFKTRQGQMAKQPCPAGTIGVSTYLCLAPDGIWDPQGPDLSNCSSPWVNQITQKLKSGETAANIARELAEQTRNHLNAGDITYSVRAMDQLVGLLDVQLRNLTPGGKDSAARSLNKLQKRERSCRAYVQAMVETVNNLLQPQASNAWRDLTTSDQLRAATMLLDTVEESAFVLADNLLKTDIVRENTDNIQLEVARLSTEGNLEDLKFPENMGHGSTIQLSANTLKQNGRNGEIRVAFVLYNNLGPYLSTENASMKLGTEAMSTNHSVIVNSPVITAAINKEFSNKVYLADPVVFTVKHIKQSEENFNPNCSFWSYSKRTMTGYWSTQGCRLLTTNKTHTTCSCNHLTNFAVLMAHVEVKHSDAVHDLLLDVITWVGILLSLVCLLICIFTFCFFRGLQSDRNTIHKNLCISLFVAELLFLIGINRTDQPIACAVFAALLHFFFLAAFTWMFLEGVQLYIMLVEVFESEHSRRKYFYLVGYGMPALIVAVSAAVDYRSYGTDKVCWLRLDTYFIWSFIGPATLIIMLNVIFLGIALYKMFHHTAILKPESGCLDNINASLGSIYWNLYYEDNRPFIKSWVIGAIALLCLLGLTWAFGLMYINESTVIMAYLFTIFNSLQGMFIFIFHCVLQKKVRKEYGKCLRTHCCSGKSTESSIGSGKTSGSRTPGRYSTGSQSRIRRMWNDTVRKQSESSFITGDINSSASLNRGAMANHLISNALLRPHGTNNPYNTLLGEPAVCNNPSVSMYNAQEGLLNNARDTSVMDTLPLNGNHGNSYSIASGEYLSNCVQIIDRGYNHNETALEKKILKELTSNYIPSYLNNHERSSEQNRNLMNKLVNNLGSGSEDDAIVLDDATSFNHEESLGLELIHEESDAPLLPPRVYSTENHQPHHYTRRRLPQDHSESFFPLLTNEHTEDLQSPHRDSLYTSMPALAGVPATESVTTSTQTEPPPAKCGDAEDVYYKSMPNLGSRNHVHQLHTYYQLGRGSSDGFIVPPNKDGTPPEGSSKGPAHLVTSL</sequence>
<dbReference type="SMART" id="SM00284">
    <property type="entry name" value="OLF"/>
    <property type="match status" value="1"/>
</dbReference>
<dbReference type="Gene3D" id="1.20.1070.10">
    <property type="entry name" value="Rhodopsin 7-helix transmembrane proteins"/>
    <property type="match status" value="1"/>
</dbReference>
<feature type="compositionally biased region" description="Low complexity" evidence="16">
    <location>
        <begin position="423"/>
        <end position="448"/>
    </location>
</feature>
<evidence type="ECO:0000256" key="7">
    <source>
        <dbReference type="ARBA" id="ARBA00023018"/>
    </source>
</evidence>
<dbReference type="InterPro" id="IPR032471">
    <property type="entry name" value="AGRL2-4_GAIN_subdom_A"/>
</dbReference>
<dbReference type="InterPro" id="IPR017983">
    <property type="entry name" value="GPCR_2_secretin-like_CS"/>
</dbReference>
<keyword evidence="12" id="KW-0325">Glycoprotein</keyword>
<dbReference type="PROSITE" id="PS50227">
    <property type="entry name" value="G_PROTEIN_RECEP_F2_3"/>
    <property type="match status" value="1"/>
</dbReference>
<keyword evidence="7" id="KW-0770">Synapse</keyword>
<gene>
    <name evidence="25" type="primary">ADGRL3</name>
</gene>
<keyword evidence="24" id="KW-1185">Reference proteome</keyword>
<dbReference type="SMART" id="SM00008">
    <property type="entry name" value="HormR"/>
    <property type="match status" value="1"/>
</dbReference>
<feature type="transmembrane region" description="Helical" evidence="17">
    <location>
        <begin position="933"/>
        <end position="955"/>
    </location>
</feature>
<evidence type="ECO:0000256" key="9">
    <source>
        <dbReference type="ARBA" id="ARBA00023136"/>
    </source>
</evidence>
<protein>
    <submittedName>
        <fullName evidence="25">Adhesion G protein-coupled receptor L3 isoform X15</fullName>
    </submittedName>
</protein>
<evidence type="ECO:0000256" key="1">
    <source>
        <dbReference type="ARBA" id="ARBA00004651"/>
    </source>
</evidence>
<evidence type="ECO:0000256" key="6">
    <source>
        <dbReference type="ARBA" id="ARBA00022989"/>
    </source>
</evidence>
<feature type="transmembrane region" description="Helical" evidence="17">
    <location>
        <begin position="1109"/>
        <end position="1132"/>
    </location>
</feature>
<dbReference type="PROSITE" id="PS51132">
    <property type="entry name" value="OLF"/>
    <property type="match status" value="1"/>
</dbReference>
<evidence type="ECO:0000256" key="12">
    <source>
        <dbReference type="ARBA" id="ARBA00023180"/>
    </source>
</evidence>
<dbReference type="InterPro" id="IPR046338">
    <property type="entry name" value="GAIN_dom_sf"/>
</dbReference>
<dbReference type="Pfam" id="PF01825">
    <property type="entry name" value="GPS"/>
    <property type="match status" value="1"/>
</dbReference>
<dbReference type="InterPro" id="IPR003924">
    <property type="entry name" value="GPCR_2_latrophilin"/>
</dbReference>
<feature type="transmembrane region" description="Helical" evidence="17">
    <location>
        <begin position="1016"/>
        <end position="1039"/>
    </location>
</feature>
<proteinExistence type="predicted"/>
<keyword evidence="9 17" id="KW-0472">Membrane</keyword>
<organism evidence="24 25">
    <name type="scientific">Acinonyx jubatus</name>
    <name type="common">Cheetah</name>
    <dbReference type="NCBI Taxonomy" id="32536"/>
    <lineage>
        <taxon>Eukaryota</taxon>
        <taxon>Metazoa</taxon>
        <taxon>Chordata</taxon>
        <taxon>Craniata</taxon>
        <taxon>Vertebrata</taxon>
        <taxon>Euteleostomi</taxon>
        <taxon>Mammalia</taxon>
        <taxon>Eutheria</taxon>
        <taxon>Laurasiatheria</taxon>
        <taxon>Carnivora</taxon>
        <taxon>Feliformia</taxon>
        <taxon>Felidae</taxon>
        <taxon>Felinae</taxon>
        <taxon>Acinonyx</taxon>
    </lineage>
</organism>
<evidence type="ECO:0000256" key="14">
    <source>
        <dbReference type="ARBA" id="ARBA00034109"/>
    </source>
</evidence>
<dbReference type="Pfam" id="PF00002">
    <property type="entry name" value="7tm_2"/>
    <property type="match status" value="1"/>
</dbReference>
<keyword evidence="10 15" id="KW-1015">Disulfide bond</keyword>
<evidence type="ECO:0000259" key="20">
    <source>
        <dbReference type="PROSITE" id="PS50227"/>
    </source>
</evidence>
<dbReference type="Gene3D" id="1.25.40.610">
    <property type="match status" value="1"/>
</dbReference>
<evidence type="ECO:0000256" key="8">
    <source>
        <dbReference type="ARBA" id="ARBA00023040"/>
    </source>
</evidence>
<evidence type="ECO:0000259" key="19">
    <source>
        <dbReference type="PROSITE" id="PS50221"/>
    </source>
</evidence>
<feature type="chain" id="PRO_5046295017" evidence="18">
    <location>
        <begin position="20"/>
        <end position="1518"/>
    </location>
</feature>
<feature type="transmembrane region" description="Helical" evidence="17">
    <location>
        <begin position="1081"/>
        <end position="1103"/>
    </location>
</feature>
<name>A0ABM3PNN0_ACIJB</name>
<feature type="transmembrane region" description="Helical" evidence="17">
    <location>
        <begin position="909"/>
        <end position="927"/>
    </location>
</feature>
<dbReference type="InterPro" id="IPR003112">
    <property type="entry name" value="Olfac-like_dom"/>
</dbReference>
<feature type="domain" description="SUEL-type lectin" evidence="21">
    <location>
        <begin position="35"/>
        <end position="124"/>
    </location>
</feature>
<feature type="domain" description="GAIN-B" evidence="19">
    <location>
        <begin position="683"/>
        <end position="862"/>
    </location>
</feature>
<dbReference type="SUPFAM" id="SSF81321">
    <property type="entry name" value="Family A G protein-coupled receptor-like"/>
    <property type="match status" value="1"/>
</dbReference>
<dbReference type="PRINTS" id="PR01444">
    <property type="entry name" value="LATROPHILIN"/>
</dbReference>
<evidence type="ECO:0000259" key="21">
    <source>
        <dbReference type="PROSITE" id="PS50228"/>
    </source>
</evidence>
<dbReference type="Gene3D" id="2.60.220.50">
    <property type="match status" value="1"/>
</dbReference>
<evidence type="ECO:0000256" key="4">
    <source>
        <dbReference type="ARBA" id="ARBA00022692"/>
    </source>
</evidence>
<keyword evidence="2" id="KW-1003">Cell membrane</keyword>
<dbReference type="InterPro" id="IPR017981">
    <property type="entry name" value="GPCR_2-like_7TM"/>
</dbReference>
<keyword evidence="11 25" id="KW-0675">Receptor</keyword>
<dbReference type="PANTHER" id="PTHR12011:SF60">
    <property type="entry name" value="ADHESION G PROTEIN-COUPLED RECEPTOR L3"/>
    <property type="match status" value="1"/>
</dbReference>
<dbReference type="SMART" id="SM00303">
    <property type="entry name" value="GPS"/>
    <property type="match status" value="1"/>
</dbReference>
<dbReference type="Pfam" id="PF16489">
    <property type="entry name" value="GAIN"/>
    <property type="match status" value="1"/>
</dbReference>
<feature type="compositionally biased region" description="Polar residues" evidence="16">
    <location>
        <begin position="449"/>
        <end position="466"/>
    </location>
</feature>
<feature type="transmembrane region" description="Helical" evidence="17">
    <location>
        <begin position="874"/>
        <end position="897"/>
    </location>
</feature>
<feature type="region of interest" description="Disordered" evidence="16">
    <location>
        <begin position="421"/>
        <end position="466"/>
    </location>
</feature>
<dbReference type="Pfam" id="PF02793">
    <property type="entry name" value="HRM"/>
    <property type="match status" value="1"/>
</dbReference>
<evidence type="ECO:0000259" key="22">
    <source>
        <dbReference type="PROSITE" id="PS50261"/>
    </source>
</evidence>
<evidence type="ECO:0000256" key="16">
    <source>
        <dbReference type="SAM" id="MobiDB-lite"/>
    </source>
</evidence>
<dbReference type="InterPro" id="IPR000203">
    <property type="entry name" value="GPS"/>
</dbReference>
<evidence type="ECO:0000256" key="3">
    <source>
        <dbReference type="ARBA" id="ARBA00022553"/>
    </source>
</evidence>
<evidence type="ECO:0000256" key="10">
    <source>
        <dbReference type="ARBA" id="ARBA00023157"/>
    </source>
</evidence>
<feature type="transmembrane region" description="Helical" evidence="17">
    <location>
        <begin position="976"/>
        <end position="996"/>
    </location>
</feature>
<dbReference type="InterPro" id="IPR003334">
    <property type="entry name" value="GPCR_2_latrophilin_rcpt_C"/>
</dbReference>
<dbReference type="PROSITE" id="PS00650">
    <property type="entry name" value="G_PROTEIN_RECEP_F2_2"/>
    <property type="match status" value="1"/>
</dbReference>
<feature type="region of interest" description="Disordered" evidence="16">
    <location>
        <begin position="1494"/>
        <end position="1518"/>
    </location>
</feature>
<feature type="signal peptide" evidence="18">
    <location>
        <begin position="1"/>
        <end position="19"/>
    </location>
</feature>